<dbReference type="GO" id="GO:0005524">
    <property type="term" value="F:ATP binding"/>
    <property type="evidence" value="ECO:0007669"/>
    <property type="project" value="UniProtKB-UniRule"/>
</dbReference>
<comment type="catalytic activity">
    <reaction evidence="13">
        <text>ATP + H2O = ADP + phosphate + H(+)</text>
        <dbReference type="Rhea" id="RHEA:13065"/>
        <dbReference type="ChEBI" id="CHEBI:15377"/>
        <dbReference type="ChEBI" id="CHEBI:15378"/>
        <dbReference type="ChEBI" id="CHEBI:30616"/>
        <dbReference type="ChEBI" id="CHEBI:43474"/>
        <dbReference type="ChEBI" id="CHEBI:456216"/>
        <dbReference type="EC" id="5.6.2.4"/>
    </reaction>
</comment>
<keyword evidence="2 14" id="KW-0547">Nucleotide-binding</keyword>
<dbReference type="InterPro" id="IPR011335">
    <property type="entry name" value="Restrct_endonuc-II-like"/>
</dbReference>
<sequence>MNWTQSQRETIETRNKNILVSAAAGSGKTAVLIERIKRLVIEEKTDIDRFLITTFTNAASAEMKARLEKAIREELEKKEADRGFLKRQLSLIPKANISTFHTFALEIMRRYFYITDLEPGFKIGDETEISIMKNESADQLFEERFTNDYDRFKEFLKKYSSDRNENKIKKNIISLYNEMRSIPDYMRWVKEKTELLKSPSPAEALGLLEFISDEISERLQDAFRLYEKAAEVLDETGIEGLCGKAFEDAGRIFDVIEKAEAKTLVAERLDVFSAFLSDIKFNQMRVSKEQKEIYEDVKEIVASLRKNGKKILDDLKKRYFQRSLREYDTELKNGYEDTCYMMGLISEFENIFKQKKADRNMVDFDDVMHYAIDILKDDMVSAEYKERFKYIFIDEFQDSNMLQESIVERIAGNNNLFMVGDVKQSIYKFRLAEPEIFKRKYYEYSQPSQVESIKIDLNNNFRSKRRITETVNRVFESVMEDYDDNARLSCSIDPIYPGSDTECHIVSSASEVNRYGDLKPEEQLILRLIKENLGREIYDVKKGEIRNIEYKDIVVLSRSKAAISSLERFLNNEGIPAYGENTGGYFETVEIQVFVNLLRVIDNTRQDIPLISVMRCPVFDFDVKELAYIRIEFKDGSFYDAVKAFAENGNDRKLRTKIKSMLKQIEFWKELKNTITLEELVRILMYETGYFDYCSGLPVGKQRISNLRLLAEKAGQFEQNSHSGLFGFISYIEAMKKNNLSVGEAKTLGENDNVVRVMTVHKSKGLEFPIVILTGAGRQIRYRGTGNSTVMHKDFALGMPHVNLQEKWHRKTLLQRVIDAKKAKEEFEEEIRILYVAMTRAMDKLILAGTVKEPEKLEEIIGRGKSFLEMVYEPMREAGDVIKIHEDGSEELYESEHTWSKVRMADVFNRSRAERDEELISRIDSRLSFVYPFMDTAGVKSKYSVTEINRQEIEQQKKQYGAEELRRPVFSEKEKGTDSVQMGTLMHLVMEKLDFKRAAEEGLPYIAEAVEKLYRNEIISEEEKKRIRKENIAAFFEAEIGRRAAMSQSLHKEREFIMRKEINGIEAIVQGIIDCYFEEEDGMVLIDYKNSYIADKHHEEEMIKRYKAQIRIYSEALEAASEKKVKERYLYLFSSKRFISVEI</sequence>
<comment type="catalytic activity">
    <reaction evidence="11">
        <text>Couples ATP hydrolysis with the unwinding of duplex DNA by translocating in the 3'-5' direction.</text>
        <dbReference type="EC" id="5.6.2.4"/>
    </reaction>
</comment>
<dbReference type="Pfam" id="PF13361">
    <property type="entry name" value="UvrD_C"/>
    <property type="match status" value="1"/>
</dbReference>
<name>A0A926IAF4_9FIRM</name>
<dbReference type="InterPro" id="IPR000212">
    <property type="entry name" value="DNA_helicase_UvrD/REP"/>
</dbReference>
<dbReference type="GO" id="GO:0004527">
    <property type="term" value="F:exonuclease activity"/>
    <property type="evidence" value="ECO:0007669"/>
    <property type="project" value="UniProtKB-KW"/>
</dbReference>
<evidence type="ECO:0000256" key="13">
    <source>
        <dbReference type="ARBA" id="ARBA00048988"/>
    </source>
</evidence>
<dbReference type="GO" id="GO:0043138">
    <property type="term" value="F:3'-5' DNA helicase activity"/>
    <property type="evidence" value="ECO:0007669"/>
    <property type="project" value="UniProtKB-EC"/>
</dbReference>
<dbReference type="InterPro" id="IPR011604">
    <property type="entry name" value="PDDEXK-like_dom_sf"/>
</dbReference>
<evidence type="ECO:0000256" key="14">
    <source>
        <dbReference type="PROSITE-ProRule" id="PRU00560"/>
    </source>
</evidence>
<evidence type="ECO:0000256" key="15">
    <source>
        <dbReference type="SAM" id="Coils"/>
    </source>
</evidence>
<dbReference type="EC" id="5.6.2.4" evidence="12"/>
<evidence type="ECO:0000259" key="16">
    <source>
        <dbReference type="PROSITE" id="PS51198"/>
    </source>
</evidence>
<evidence type="ECO:0000256" key="11">
    <source>
        <dbReference type="ARBA" id="ARBA00034617"/>
    </source>
</evidence>
<evidence type="ECO:0000256" key="2">
    <source>
        <dbReference type="ARBA" id="ARBA00022741"/>
    </source>
</evidence>
<keyword evidence="3" id="KW-0227">DNA damage</keyword>
<evidence type="ECO:0000313" key="19">
    <source>
        <dbReference type="Proteomes" id="UP000610862"/>
    </source>
</evidence>
<keyword evidence="8" id="KW-0238">DNA-binding</keyword>
<evidence type="ECO:0000259" key="17">
    <source>
        <dbReference type="PROSITE" id="PS51217"/>
    </source>
</evidence>
<dbReference type="SUPFAM" id="SSF52540">
    <property type="entry name" value="P-loop containing nucleoside triphosphate hydrolases"/>
    <property type="match status" value="1"/>
</dbReference>
<gene>
    <name evidence="18" type="primary">addA</name>
    <name evidence="18" type="ORF">H8692_10300</name>
</gene>
<dbReference type="InterPro" id="IPR014017">
    <property type="entry name" value="DNA_helicase_UvrD-like_C"/>
</dbReference>
<keyword evidence="6" id="KW-0269">Exonuclease</keyword>
<feature type="coiled-coil region" evidence="15">
    <location>
        <begin position="58"/>
        <end position="88"/>
    </location>
</feature>
<evidence type="ECO:0000256" key="1">
    <source>
        <dbReference type="ARBA" id="ARBA00022722"/>
    </source>
</evidence>
<keyword evidence="15" id="KW-0175">Coiled coil</keyword>
<dbReference type="Pfam" id="PF12705">
    <property type="entry name" value="PDDEXK_1"/>
    <property type="match status" value="1"/>
</dbReference>
<evidence type="ECO:0000256" key="8">
    <source>
        <dbReference type="ARBA" id="ARBA00023125"/>
    </source>
</evidence>
<keyword evidence="7 14" id="KW-0067">ATP-binding</keyword>
<evidence type="ECO:0000256" key="6">
    <source>
        <dbReference type="ARBA" id="ARBA00022839"/>
    </source>
</evidence>
<organism evidence="18 19">
    <name type="scientific">Lentihominibacter hominis</name>
    <dbReference type="NCBI Taxonomy" id="2763645"/>
    <lineage>
        <taxon>Bacteria</taxon>
        <taxon>Bacillati</taxon>
        <taxon>Bacillota</taxon>
        <taxon>Clostridia</taxon>
        <taxon>Peptostreptococcales</taxon>
        <taxon>Anaerovoracaceae</taxon>
        <taxon>Lentihominibacter</taxon>
    </lineage>
</organism>
<dbReference type="InterPro" id="IPR014016">
    <property type="entry name" value="UvrD-like_ATP-bd"/>
</dbReference>
<dbReference type="EMBL" id="JACRTA010000003">
    <property type="protein sequence ID" value="MBC8569148.1"/>
    <property type="molecule type" value="Genomic_DNA"/>
</dbReference>
<dbReference type="InterPro" id="IPR038726">
    <property type="entry name" value="PDDEXK_AddAB-type"/>
</dbReference>
<dbReference type="RefSeq" id="WP_187525641.1">
    <property type="nucleotide sequence ID" value="NZ_JACRTA010000003.1"/>
</dbReference>
<evidence type="ECO:0000256" key="7">
    <source>
        <dbReference type="ARBA" id="ARBA00022840"/>
    </source>
</evidence>
<dbReference type="NCBIfam" id="TIGR02785">
    <property type="entry name" value="addA_Gpos"/>
    <property type="match status" value="1"/>
</dbReference>
<dbReference type="GO" id="GO:0005829">
    <property type="term" value="C:cytosol"/>
    <property type="evidence" value="ECO:0007669"/>
    <property type="project" value="TreeGrafter"/>
</dbReference>
<dbReference type="PROSITE" id="PS51217">
    <property type="entry name" value="UVRD_HELICASE_CTER"/>
    <property type="match status" value="1"/>
</dbReference>
<evidence type="ECO:0000313" key="18">
    <source>
        <dbReference type="EMBL" id="MBC8569148.1"/>
    </source>
</evidence>
<reference evidence="18" key="1">
    <citation type="submission" date="2020-08" db="EMBL/GenBank/DDBJ databases">
        <title>Genome public.</title>
        <authorList>
            <person name="Liu C."/>
            <person name="Sun Q."/>
        </authorList>
    </citation>
    <scope>NUCLEOTIDE SEQUENCE</scope>
    <source>
        <strain evidence="18">NSJ-24</strain>
    </source>
</reference>
<keyword evidence="1" id="KW-0540">Nuclease</keyword>
<keyword evidence="19" id="KW-1185">Reference proteome</keyword>
<accession>A0A926IAF4</accession>
<dbReference type="Gene3D" id="3.40.50.300">
    <property type="entry name" value="P-loop containing nucleotide triphosphate hydrolases"/>
    <property type="match status" value="4"/>
</dbReference>
<feature type="binding site" evidence="14">
    <location>
        <begin position="22"/>
        <end position="29"/>
    </location>
    <ligand>
        <name>ATP</name>
        <dbReference type="ChEBI" id="CHEBI:30616"/>
    </ligand>
</feature>
<dbReference type="Gene3D" id="1.10.486.10">
    <property type="entry name" value="PCRA, domain 4"/>
    <property type="match status" value="1"/>
</dbReference>
<dbReference type="GO" id="GO:0000725">
    <property type="term" value="P:recombinational repair"/>
    <property type="evidence" value="ECO:0007669"/>
    <property type="project" value="TreeGrafter"/>
</dbReference>
<dbReference type="SUPFAM" id="SSF52980">
    <property type="entry name" value="Restriction endonuclease-like"/>
    <property type="match status" value="1"/>
</dbReference>
<keyword evidence="10" id="KW-0413">Isomerase</keyword>
<dbReference type="AlphaFoldDB" id="A0A926IAF4"/>
<comment type="caution">
    <text evidence="18">The sequence shown here is derived from an EMBL/GenBank/DDBJ whole genome shotgun (WGS) entry which is preliminary data.</text>
</comment>
<keyword evidence="5 14" id="KW-0347">Helicase</keyword>
<dbReference type="GO" id="GO:0006302">
    <property type="term" value="P:double-strand break repair"/>
    <property type="evidence" value="ECO:0007669"/>
    <property type="project" value="InterPro"/>
</dbReference>
<evidence type="ECO:0000256" key="5">
    <source>
        <dbReference type="ARBA" id="ARBA00022806"/>
    </source>
</evidence>
<dbReference type="PANTHER" id="PTHR11070:SF48">
    <property type="entry name" value="ATP-DEPENDENT HELICASE_NUCLEASE SUBUNIT A"/>
    <property type="match status" value="1"/>
</dbReference>
<evidence type="ECO:0000256" key="3">
    <source>
        <dbReference type="ARBA" id="ARBA00022763"/>
    </source>
</evidence>
<feature type="domain" description="UvrD-like helicase C-terminal" evidence="17">
    <location>
        <begin position="472"/>
        <end position="765"/>
    </location>
</feature>
<dbReference type="InterPro" id="IPR027417">
    <property type="entry name" value="P-loop_NTPase"/>
</dbReference>
<feature type="domain" description="UvrD-like helicase ATP-binding" evidence="16">
    <location>
        <begin position="1"/>
        <end position="464"/>
    </location>
</feature>
<dbReference type="GO" id="GO:0033202">
    <property type="term" value="C:DNA helicase complex"/>
    <property type="evidence" value="ECO:0007669"/>
    <property type="project" value="TreeGrafter"/>
</dbReference>
<evidence type="ECO:0000256" key="12">
    <source>
        <dbReference type="ARBA" id="ARBA00034808"/>
    </source>
</evidence>
<dbReference type="PANTHER" id="PTHR11070">
    <property type="entry name" value="UVRD / RECB / PCRA DNA HELICASE FAMILY MEMBER"/>
    <property type="match status" value="1"/>
</dbReference>
<dbReference type="Pfam" id="PF00580">
    <property type="entry name" value="UvrD-helicase"/>
    <property type="match status" value="1"/>
</dbReference>
<dbReference type="Gene3D" id="3.90.320.10">
    <property type="match status" value="1"/>
</dbReference>
<keyword evidence="9" id="KW-0234">DNA repair</keyword>
<dbReference type="GO" id="GO:0003677">
    <property type="term" value="F:DNA binding"/>
    <property type="evidence" value="ECO:0007669"/>
    <property type="project" value="UniProtKB-KW"/>
</dbReference>
<dbReference type="Proteomes" id="UP000610862">
    <property type="component" value="Unassembled WGS sequence"/>
</dbReference>
<evidence type="ECO:0000256" key="10">
    <source>
        <dbReference type="ARBA" id="ARBA00023235"/>
    </source>
</evidence>
<keyword evidence="4 14" id="KW-0378">Hydrolase</keyword>
<proteinExistence type="predicted"/>
<dbReference type="InterPro" id="IPR014152">
    <property type="entry name" value="AddA"/>
</dbReference>
<protein>
    <recommendedName>
        <fullName evidence="12">DNA 3'-5' helicase</fullName>
        <ecNumber evidence="12">5.6.2.4</ecNumber>
    </recommendedName>
</protein>
<dbReference type="PROSITE" id="PS51198">
    <property type="entry name" value="UVRD_HELICASE_ATP_BIND"/>
    <property type="match status" value="1"/>
</dbReference>
<evidence type="ECO:0000256" key="9">
    <source>
        <dbReference type="ARBA" id="ARBA00023204"/>
    </source>
</evidence>
<evidence type="ECO:0000256" key="4">
    <source>
        <dbReference type="ARBA" id="ARBA00022801"/>
    </source>
</evidence>